<dbReference type="EMBL" id="GGEC01066474">
    <property type="protein sequence ID" value="MBX46958.1"/>
    <property type="molecule type" value="Transcribed_RNA"/>
</dbReference>
<organism evidence="1">
    <name type="scientific">Rhizophora mucronata</name>
    <name type="common">Asiatic mangrove</name>
    <dbReference type="NCBI Taxonomy" id="61149"/>
    <lineage>
        <taxon>Eukaryota</taxon>
        <taxon>Viridiplantae</taxon>
        <taxon>Streptophyta</taxon>
        <taxon>Embryophyta</taxon>
        <taxon>Tracheophyta</taxon>
        <taxon>Spermatophyta</taxon>
        <taxon>Magnoliopsida</taxon>
        <taxon>eudicotyledons</taxon>
        <taxon>Gunneridae</taxon>
        <taxon>Pentapetalae</taxon>
        <taxon>rosids</taxon>
        <taxon>fabids</taxon>
        <taxon>Malpighiales</taxon>
        <taxon>Rhizophoraceae</taxon>
        <taxon>Rhizophora</taxon>
    </lineage>
</organism>
<name>A0A2P2NWQ0_RHIMU</name>
<sequence length="19" mass="2332">MLVYEYMPSKSLDYFIFGK</sequence>
<accession>A0A2P2NWQ0</accession>
<evidence type="ECO:0000313" key="1">
    <source>
        <dbReference type="EMBL" id="MBX46958.1"/>
    </source>
</evidence>
<protein>
    <submittedName>
        <fullName evidence="1">Uncharacterized protein</fullName>
    </submittedName>
</protein>
<dbReference type="AlphaFoldDB" id="A0A2P2NWQ0"/>
<reference evidence="1" key="1">
    <citation type="submission" date="2018-02" db="EMBL/GenBank/DDBJ databases">
        <title>Rhizophora mucronata_Transcriptome.</title>
        <authorList>
            <person name="Meera S.P."/>
            <person name="Sreeshan A."/>
            <person name="Augustine A."/>
        </authorList>
    </citation>
    <scope>NUCLEOTIDE SEQUENCE</scope>
    <source>
        <tissue evidence="1">Leaf</tissue>
    </source>
</reference>
<proteinExistence type="predicted"/>